<dbReference type="PROSITE" id="PS51645">
    <property type="entry name" value="PHR_CRY_ALPHA_BETA"/>
    <property type="match status" value="1"/>
</dbReference>
<evidence type="ECO:0000256" key="5">
    <source>
        <dbReference type="ARBA" id="ARBA00022991"/>
    </source>
</evidence>
<evidence type="ECO:0000256" key="6">
    <source>
        <dbReference type="RuleBase" id="RU004182"/>
    </source>
</evidence>
<dbReference type="InterPro" id="IPR006050">
    <property type="entry name" value="DNA_photolyase_N"/>
</dbReference>
<reference evidence="9" key="1">
    <citation type="journal article" date="2019" name="Int. J. Syst. Evol. Microbiol.">
        <title>The Global Catalogue of Microorganisms (GCM) 10K type strain sequencing project: providing services to taxonomists for standard genome sequencing and annotation.</title>
        <authorList>
            <consortium name="The Broad Institute Genomics Platform"/>
            <consortium name="The Broad Institute Genome Sequencing Center for Infectious Disease"/>
            <person name="Wu L."/>
            <person name="Ma J."/>
        </authorList>
    </citation>
    <scope>NUCLEOTIDE SEQUENCE [LARGE SCALE GENOMIC DNA]</scope>
    <source>
        <strain evidence="9">JCM 18325</strain>
    </source>
</reference>
<dbReference type="Pfam" id="PF03441">
    <property type="entry name" value="FAD_binding_7"/>
    <property type="match status" value="1"/>
</dbReference>
<dbReference type="InterPro" id="IPR002081">
    <property type="entry name" value="Cryptochrome/DNA_photolyase_1"/>
</dbReference>
<dbReference type="Proteomes" id="UP001501433">
    <property type="component" value="Unassembled WGS sequence"/>
</dbReference>
<dbReference type="InterPro" id="IPR014729">
    <property type="entry name" value="Rossmann-like_a/b/a_fold"/>
</dbReference>
<evidence type="ECO:0000256" key="3">
    <source>
        <dbReference type="ARBA" id="ARBA00022630"/>
    </source>
</evidence>
<proteinExistence type="inferred from homology"/>
<dbReference type="InterPro" id="IPR036134">
    <property type="entry name" value="Crypto/Photolyase_FAD-like_sf"/>
</dbReference>
<evidence type="ECO:0000313" key="8">
    <source>
        <dbReference type="EMBL" id="GAA4806338.1"/>
    </source>
</evidence>
<dbReference type="PROSITE" id="PS00394">
    <property type="entry name" value="DNA_PHOTOLYASES_1_1"/>
    <property type="match status" value="1"/>
</dbReference>
<comment type="caution">
    <text evidence="8">The sequence shown here is derived from an EMBL/GenBank/DDBJ whole genome shotgun (WGS) entry which is preliminary data.</text>
</comment>
<dbReference type="SUPFAM" id="SSF48173">
    <property type="entry name" value="Cryptochrome/photolyase FAD-binding domain"/>
    <property type="match status" value="1"/>
</dbReference>
<feature type="domain" description="Photolyase/cryptochrome alpha/beta" evidence="7">
    <location>
        <begin position="17"/>
        <end position="147"/>
    </location>
</feature>
<dbReference type="EMBL" id="BAABJW010000002">
    <property type="protein sequence ID" value="GAA4806338.1"/>
    <property type="molecule type" value="Genomic_DNA"/>
</dbReference>
<evidence type="ECO:0000256" key="2">
    <source>
        <dbReference type="ARBA" id="ARBA00001974"/>
    </source>
</evidence>
<evidence type="ECO:0000256" key="1">
    <source>
        <dbReference type="ARBA" id="ARBA00001932"/>
    </source>
</evidence>
<keyword evidence="5 6" id="KW-0157">Chromophore</keyword>
<keyword evidence="3 6" id="KW-0285">Flavoprotein</keyword>
<accession>A0ABP9C7S6</accession>
<organism evidence="8 9">
    <name type="scientific">Litoribaculum gwangyangense</name>
    <dbReference type="NCBI Taxonomy" id="1130722"/>
    <lineage>
        <taxon>Bacteria</taxon>
        <taxon>Pseudomonadati</taxon>
        <taxon>Bacteroidota</taxon>
        <taxon>Flavobacteriia</taxon>
        <taxon>Flavobacteriales</taxon>
        <taxon>Flavobacteriaceae</taxon>
        <taxon>Litoribaculum</taxon>
    </lineage>
</organism>
<dbReference type="InterPro" id="IPR036155">
    <property type="entry name" value="Crypto/Photolyase_N_sf"/>
</dbReference>
<keyword evidence="4 6" id="KW-0274">FAD</keyword>
<keyword evidence="9" id="KW-1185">Reference proteome</keyword>
<comment type="cofactor">
    <cofactor evidence="1">
        <name>(6R)-5,10-methylene-5,6,7,8-tetrahydrofolate</name>
        <dbReference type="ChEBI" id="CHEBI:15636"/>
    </cofactor>
</comment>
<evidence type="ECO:0000256" key="4">
    <source>
        <dbReference type="ARBA" id="ARBA00022827"/>
    </source>
</evidence>
<evidence type="ECO:0000313" key="9">
    <source>
        <dbReference type="Proteomes" id="UP001501433"/>
    </source>
</evidence>
<gene>
    <name evidence="8" type="ORF">GCM10023330_11030</name>
</gene>
<name>A0ABP9C7S6_9FLAO</name>
<dbReference type="InterPro" id="IPR018394">
    <property type="entry name" value="DNA_photolyase_1_CS_C"/>
</dbReference>
<dbReference type="Gene3D" id="3.40.50.620">
    <property type="entry name" value="HUPs"/>
    <property type="match status" value="1"/>
</dbReference>
<dbReference type="PANTHER" id="PTHR11455">
    <property type="entry name" value="CRYPTOCHROME"/>
    <property type="match status" value="1"/>
</dbReference>
<dbReference type="PRINTS" id="PR00147">
    <property type="entry name" value="DNAPHOTLYASE"/>
</dbReference>
<dbReference type="Pfam" id="PF00875">
    <property type="entry name" value="DNA_photolyase"/>
    <property type="match status" value="1"/>
</dbReference>
<dbReference type="Gene3D" id="1.10.579.10">
    <property type="entry name" value="DNA Cyclobutane Dipyrimidine Photolyase, subunit A, domain 3"/>
    <property type="match status" value="1"/>
</dbReference>
<dbReference type="SUPFAM" id="SSF52425">
    <property type="entry name" value="Cryptochrome/photolyase, N-terminal domain"/>
    <property type="match status" value="1"/>
</dbReference>
<evidence type="ECO:0000259" key="7">
    <source>
        <dbReference type="PROSITE" id="PS51645"/>
    </source>
</evidence>
<dbReference type="Gene3D" id="1.25.40.80">
    <property type="match status" value="1"/>
</dbReference>
<comment type="cofactor">
    <cofactor evidence="2">
        <name>FAD</name>
        <dbReference type="ChEBI" id="CHEBI:57692"/>
    </cofactor>
</comment>
<dbReference type="InterPro" id="IPR005101">
    <property type="entry name" value="Cryptochr/Photolyase_FAD-bd"/>
</dbReference>
<protein>
    <submittedName>
        <fullName evidence="8">Deoxyribodipyrimidine photo-lyase</fullName>
    </submittedName>
</protein>
<comment type="similarity">
    <text evidence="6">Belongs to the DNA photolyase family.</text>
</comment>
<sequence>MLHVTIKNNQNKHMKEPLNIFWFRRDLRLDDNLGFYQALKSDYPVLPIFIFDSEILDKLPKDDARVTFIFNTLQKMRSTLQAEHSSSVAIFHGKPLEIFGQLVKDYDINSVYTNHDYEPYAKKRDEEVKAFLEKQNISFKTFKDQVIFEKDEVVKNDGDPYVVYTPYMKTWKEKFKTHNLEIYDTNSYLSNLVKHKLLPNLSLLDIGFTISNQTIAEYTVTPTLIQEYEATRNFPAKDATSRLGPHLRFGTVSIRKMIKKAIAEKNEIFWQELIWREFFMQILWHFPHTVNQSFKSKYDRIEWRNNETEFKLWCEGKTGYPLVDAGMRQLNETGFMHNRVRMLVGSFLCKHLLIDWRWGEAYFAEKLHDYEMASNVGNWQWVAGSGVDAAPYFRIFNPTTQIDKFDKNLEYIKKWVPDFQELTYPSKIVDHKMARERCLEAYKAALN</sequence>
<dbReference type="PANTHER" id="PTHR11455:SF9">
    <property type="entry name" value="CRYPTOCHROME CIRCADIAN CLOCK 5 ISOFORM X1"/>
    <property type="match status" value="1"/>
</dbReference>